<sequence>MPRKYYRKSLRATTYTQEDLNAALESIAKGEKSQYAAAKHYRIPVSTLNDRIKGKTRIKSQTLGRPTAIPDEIEVRLANALIILEKWGFGLSRVEIINLVEEFIKLNEIATPFRNGRPGSDWLYNFRKRHGLSIKKPQPIEHVRRQMTDPFIIEEYFNLLEKVLLDLDLVNRPSQVWNLDETSVSLDPSKTKVVGKIGKASSRTTFGTGKENITVLTAVNANGVKLTPLIVFKGKYVWNQWIADVKNEYGFELAYAASKKGWMETDIFRNYMEKVFIPNLGDERPVLLIYDGHGSHVDISVVELATRNGVTILKLPPHTSHLLQPLDVCVFKSFKTRWDAKLVEWQRHNVGVKLPKKEFSKLFAKIWHEINPEIIRNGFKKAGIIPFNRNTIPVEKYDPRSYSRWLKSKSENESCASHHVNMTTNTVQSLNNLCVYAINLYLHQTVIPHMSIPNDTLSANTMNNCLFIHSDYIPESYQEEETVTKEPEVLTKNMPNKIIILSDIMIKPGTSNVHSLTRLSKNGKENTTFVASNSCDLPECLQTPHNLKKPVDYEHTFENLLLERIRQTRPENNKTKRKRVGLGAEIITQKCLENYNTQITTKLKNTKEKKKNKVVNEKQDETVANPKINNKRNKKEQTDNKLKKIKKRKIEADTKENNRQKGKLCDSDSDSSISSLFELADSDEIDYEEYIAELLNQEIDKENDEPNESMGLHDIAYFTKQDELKENDWIVARFATKKSLKHFVGRVLSIDKTIPTVKFLRKVKDSKYNKGTVFTYPIIDDICTIKHSDDIVSILPEPQILRRGQIIFDINFNNFNIQ</sequence>
<dbReference type="Pfam" id="PF05225">
    <property type="entry name" value="HTH_psq"/>
    <property type="match status" value="1"/>
</dbReference>
<dbReference type="PANTHER" id="PTHR19303">
    <property type="entry name" value="TRANSPOSON"/>
    <property type="match status" value="1"/>
</dbReference>
<dbReference type="RefSeq" id="XP_026728980.1">
    <property type="nucleotide sequence ID" value="XM_026873179.1"/>
</dbReference>
<evidence type="ECO:0000259" key="4">
    <source>
        <dbReference type="Pfam" id="PF05225"/>
    </source>
</evidence>
<dbReference type="RefSeq" id="XP_026734752.1">
    <property type="nucleotide sequence ID" value="XM_026878951.1"/>
</dbReference>
<dbReference type="InterPro" id="IPR004875">
    <property type="entry name" value="DDE_SF_endonuclease_dom"/>
</dbReference>
<evidence type="ECO:0000259" key="3">
    <source>
        <dbReference type="Pfam" id="PF03184"/>
    </source>
</evidence>
<dbReference type="PANTHER" id="PTHR19303:SF74">
    <property type="entry name" value="POGO TRANSPOSABLE ELEMENT WITH KRAB DOMAIN"/>
    <property type="match status" value="1"/>
</dbReference>
<dbReference type="InterPro" id="IPR009057">
    <property type="entry name" value="Homeodomain-like_sf"/>
</dbReference>
<dbReference type="Proteomes" id="UP000322000">
    <property type="component" value="Chromosome 6"/>
</dbReference>
<dbReference type="SUPFAM" id="SSF46689">
    <property type="entry name" value="Homeodomain-like"/>
    <property type="match status" value="1"/>
</dbReference>
<accession>A0A7E5W2L1</accession>
<comment type="subcellular location">
    <subcellularLocation>
        <location evidence="1">Nucleus</location>
    </subcellularLocation>
</comment>
<dbReference type="Gene3D" id="3.30.420.10">
    <property type="entry name" value="Ribonuclease H-like superfamily/Ribonuclease H"/>
    <property type="match status" value="1"/>
</dbReference>
<evidence type="ECO:0000313" key="6">
    <source>
        <dbReference type="RefSeq" id="XP_026728980.1"/>
    </source>
</evidence>
<evidence type="ECO:0000256" key="2">
    <source>
        <dbReference type="SAM" id="MobiDB-lite"/>
    </source>
</evidence>
<dbReference type="GeneID" id="113498807"/>
<keyword evidence="5" id="KW-1185">Reference proteome</keyword>
<dbReference type="Pfam" id="PF03184">
    <property type="entry name" value="DDE_1"/>
    <property type="match status" value="1"/>
</dbReference>
<dbReference type="InterPro" id="IPR007889">
    <property type="entry name" value="HTH_Psq"/>
</dbReference>
<evidence type="ECO:0000313" key="7">
    <source>
        <dbReference type="RefSeq" id="XP_026734752.1"/>
    </source>
</evidence>
<dbReference type="KEGG" id="tnl:113498807"/>
<dbReference type="InterPro" id="IPR036397">
    <property type="entry name" value="RNaseH_sf"/>
</dbReference>
<evidence type="ECO:0000256" key="1">
    <source>
        <dbReference type="ARBA" id="ARBA00004123"/>
    </source>
</evidence>
<organism evidence="5 7">
    <name type="scientific">Trichoplusia ni</name>
    <name type="common">Cabbage looper</name>
    <dbReference type="NCBI Taxonomy" id="7111"/>
    <lineage>
        <taxon>Eukaryota</taxon>
        <taxon>Metazoa</taxon>
        <taxon>Ecdysozoa</taxon>
        <taxon>Arthropoda</taxon>
        <taxon>Hexapoda</taxon>
        <taxon>Insecta</taxon>
        <taxon>Pterygota</taxon>
        <taxon>Neoptera</taxon>
        <taxon>Endopterygota</taxon>
        <taxon>Lepidoptera</taxon>
        <taxon>Glossata</taxon>
        <taxon>Ditrysia</taxon>
        <taxon>Noctuoidea</taxon>
        <taxon>Noctuidae</taxon>
        <taxon>Plusiinae</taxon>
        <taxon>Trichoplusia</taxon>
    </lineage>
</organism>
<dbReference type="Gene3D" id="1.10.10.60">
    <property type="entry name" value="Homeodomain-like"/>
    <property type="match status" value="1"/>
</dbReference>
<dbReference type="GO" id="GO:0005634">
    <property type="term" value="C:nucleus"/>
    <property type="evidence" value="ECO:0007669"/>
    <property type="project" value="UniProtKB-SubCell"/>
</dbReference>
<feature type="domain" description="HTH psq-type" evidence="4">
    <location>
        <begin position="16"/>
        <end position="56"/>
    </location>
</feature>
<dbReference type="InterPro" id="IPR050863">
    <property type="entry name" value="CenT-Element_Derived"/>
</dbReference>
<dbReference type="Proteomes" id="UP000322000">
    <property type="component" value="Chromosome 1"/>
</dbReference>
<dbReference type="KEGG" id="tnl:113494739"/>
<name>A0A7E5W2L1_TRINI</name>
<reference evidence="6 7" key="1">
    <citation type="submission" date="2025-04" db="UniProtKB">
        <authorList>
            <consortium name="RefSeq"/>
        </authorList>
    </citation>
    <scope>IDENTIFICATION</scope>
</reference>
<dbReference type="AlphaFoldDB" id="A0A7E5W2L1"/>
<dbReference type="OrthoDB" id="10035668at2759"/>
<feature type="region of interest" description="Disordered" evidence="2">
    <location>
        <begin position="609"/>
        <end position="643"/>
    </location>
</feature>
<proteinExistence type="predicted"/>
<evidence type="ECO:0000313" key="5">
    <source>
        <dbReference type="Proteomes" id="UP000322000"/>
    </source>
</evidence>
<feature type="domain" description="DDE-1" evidence="3">
    <location>
        <begin position="211"/>
        <end position="379"/>
    </location>
</feature>
<gene>
    <name evidence="7" type="primary">LOC113498807</name>
    <name evidence="6" type="synonym">LOC113494739</name>
</gene>
<protein>
    <submittedName>
        <fullName evidence="6">Uncharacterized protein LOC113494739</fullName>
    </submittedName>
    <submittedName>
        <fullName evidence="7">Uncharacterized protein LOC113498807</fullName>
    </submittedName>
</protein>
<dbReference type="GO" id="GO:0003677">
    <property type="term" value="F:DNA binding"/>
    <property type="evidence" value="ECO:0007669"/>
    <property type="project" value="InterPro"/>
</dbReference>